<feature type="transmembrane region" description="Helical" evidence="9">
    <location>
        <begin position="12"/>
        <end position="33"/>
    </location>
</feature>
<feature type="domain" description="SSD" evidence="11">
    <location>
        <begin position="367"/>
        <end position="498"/>
    </location>
</feature>
<dbReference type="PRINTS" id="PR00702">
    <property type="entry name" value="ACRIFLAVINRP"/>
</dbReference>
<feature type="transmembrane region" description="Helical" evidence="9">
    <location>
        <begin position="436"/>
        <end position="461"/>
    </location>
</feature>
<dbReference type="InterPro" id="IPR000731">
    <property type="entry name" value="SSD"/>
</dbReference>
<dbReference type="Gene3D" id="1.20.1640.10">
    <property type="entry name" value="Multidrug efflux transporter AcrB transmembrane domain"/>
    <property type="match status" value="2"/>
</dbReference>
<feature type="transmembrane region" description="Helical" evidence="9">
    <location>
        <begin position="923"/>
        <end position="947"/>
    </location>
</feature>
<dbReference type="SUPFAM" id="SSF82693">
    <property type="entry name" value="Multidrug efflux transporter AcrB pore domain, PN1, PN2, PC1 and PC2 subdomains"/>
    <property type="match status" value="3"/>
</dbReference>
<reference evidence="12 13" key="1">
    <citation type="journal article" date="2013" name="Genome Biol.">
        <title>Comparative genomics of the core and accessory genomes of 48 Sinorhizobium strains comprising five genospecies.</title>
        <authorList>
            <person name="Sugawara M."/>
            <person name="Epstein B."/>
            <person name="Badgley B.D."/>
            <person name="Unno T."/>
            <person name="Xu L."/>
            <person name="Reese J."/>
            <person name="Gyaneshwar P."/>
            <person name="Denny R."/>
            <person name="Mudge J."/>
            <person name="Bharti A.K."/>
            <person name="Farmer A.D."/>
            <person name="May G.D."/>
            <person name="Woodward J.E."/>
            <person name="Medigue C."/>
            <person name="Vallenet D."/>
            <person name="Lajus A."/>
            <person name="Rouy Z."/>
            <person name="Martinez-Vaz B."/>
            <person name="Tiffin P."/>
            <person name="Young N.D."/>
            <person name="Sadowsky M.J."/>
        </authorList>
    </citation>
    <scope>NUCLEOTIDE SEQUENCE [LARGE SCALE GENOMIC DNA]</scope>
    <source>
        <strain evidence="12 13">N6B1</strain>
    </source>
</reference>
<feature type="transmembrane region" description="Helical" evidence="9">
    <location>
        <begin position="968"/>
        <end position="987"/>
    </location>
</feature>
<evidence type="ECO:0000256" key="6">
    <source>
        <dbReference type="ARBA" id="ARBA00022692"/>
    </source>
</evidence>
<keyword evidence="5 9" id="KW-0997">Cell inner membrane</keyword>
<evidence type="ECO:0000313" key="12">
    <source>
        <dbReference type="EMBL" id="MQW32968.1"/>
    </source>
</evidence>
<dbReference type="InterPro" id="IPR027463">
    <property type="entry name" value="AcrB_DN_DC_subdom"/>
</dbReference>
<keyword evidence="4" id="KW-1003">Cell membrane</keyword>
<protein>
    <recommendedName>
        <fullName evidence="9">Efflux pump membrane transporter</fullName>
    </recommendedName>
</protein>
<dbReference type="Proteomes" id="UP000429484">
    <property type="component" value="Unassembled WGS sequence"/>
</dbReference>
<feature type="transmembrane region" description="Helical" evidence="9">
    <location>
        <begin position="999"/>
        <end position="1026"/>
    </location>
</feature>
<feature type="transmembrane region" description="Helical" evidence="9">
    <location>
        <begin position="396"/>
        <end position="415"/>
    </location>
</feature>
<comment type="subcellular location">
    <subcellularLocation>
        <location evidence="1 9">Cell inner membrane</location>
        <topology evidence="1 9">Multi-pass membrane protein</topology>
    </subcellularLocation>
</comment>
<accession>A0AAW9TMS9</accession>
<evidence type="ECO:0000256" key="7">
    <source>
        <dbReference type="ARBA" id="ARBA00022989"/>
    </source>
</evidence>
<feature type="transmembrane region" description="Helical" evidence="9">
    <location>
        <begin position="473"/>
        <end position="500"/>
    </location>
</feature>
<dbReference type="InterPro" id="IPR001036">
    <property type="entry name" value="Acrflvin-R"/>
</dbReference>
<feature type="transmembrane region" description="Helical" evidence="9">
    <location>
        <begin position="536"/>
        <end position="554"/>
    </location>
</feature>
<dbReference type="InterPro" id="IPR004764">
    <property type="entry name" value="MdtF-like"/>
</dbReference>
<dbReference type="SUPFAM" id="SSF82866">
    <property type="entry name" value="Multidrug efflux transporter AcrB transmembrane domain"/>
    <property type="match status" value="2"/>
</dbReference>
<evidence type="ECO:0000256" key="2">
    <source>
        <dbReference type="ARBA" id="ARBA00010942"/>
    </source>
</evidence>
<dbReference type="PANTHER" id="PTHR32063">
    <property type="match status" value="1"/>
</dbReference>
<dbReference type="EMBL" id="WISR01000098">
    <property type="protein sequence ID" value="MQW32968.1"/>
    <property type="molecule type" value="Genomic_DNA"/>
</dbReference>
<dbReference type="RefSeq" id="WP_127525206.1">
    <property type="nucleotide sequence ID" value="NZ_CP066358.1"/>
</dbReference>
<dbReference type="AlphaFoldDB" id="A0AAW9TMS9"/>
<keyword evidence="6 9" id="KW-0812">Transmembrane</keyword>
<dbReference type="GO" id="GO:0015562">
    <property type="term" value="F:efflux transmembrane transporter activity"/>
    <property type="evidence" value="ECO:0007669"/>
    <property type="project" value="InterPro"/>
</dbReference>
<evidence type="ECO:0000313" key="13">
    <source>
        <dbReference type="Proteomes" id="UP000429484"/>
    </source>
</evidence>
<dbReference type="Gene3D" id="3.30.70.1440">
    <property type="entry name" value="Multidrug efflux transporter AcrB pore domain"/>
    <property type="match status" value="1"/>
</dbReference>
<keyword evidence="3 9" id="KW-0813">Transport</keyword>
<evidence type="ECO:0000256" key="9">
    <source>
        <dbReference type="RuleBase" id="RU364070"/>
    </source>
</evidence>
<name>A0AAW9TMS9_RHIML</name>
<evidence type="ECO:0000256" key="3">
    <source>
        <dbReference type="ARBA" id="ARBA00022448"/>
    </source>
</evidence>
<dbReference type="PANTHER" id="PTHR32063:SF76">
    <property type="entry name" value="EFFLUX PUMP MEMBRANE TRANSPORTER"/>
    <property type="match status" value="1"/>
</dbReference>
<evidence type="ECO:0000256" key="8">
    <source>
        <dbReference type="ARBA" id="ARBA00023136"/>
    </source>
</evidence>
<dbReference type="Gene3D" id="3.30.2090.10">
    <property type="entry name" value="Multidrug efflux transporter AcrB TolC docking domain, DN and DC subdomains"/>
    <property type="match status" value="2"/>
</dbReference>
<dbReference type="GO" id="GO:0042910">
    <property type="term" value="F:xenobiotic transmembrane transporter activity"/>
    <property type="evidence" value="ECO:0007669"/>
    <property type="project" value="TreeGrafter"/>
</dbReference>
<dbReference type="PROSITE" id="PS50156">
    <property type="entry name" value="SSD"/>
    <property type="match status" value="1"/>
</dbReference>
<dbReference type="FunFam" id="1.20.1640.10:FF:000001">
    <property type="entry name" value="Efflux pump membrane transporter"/>
    <property type="match status" value="1"/>
</dbReference>
<comment type="similarity">
    <text evidence="2 9">Belongs to the resistance-nodulation-cell division (RND) (TC 2.A.6) family.</text>
</comment>
<dbReference type="GO" id="GO:0005886">
    <property type="term" value="C:plasma membrane"/>
    <property type="evidence" value="ECO:0007669"/>
    <property type="project" value="UniProtKB-SubCell"/>
</dbReference>
<keyword evidence="7 9" id="KW-1133">Transmembrane helix</keyword>
<dbReference type="Gene3D" id="3.30.70.1320">
    <property type="entry name" value="Multidrug efflux transporter AcrB pore domain like"/>
    <property type="match status" value="1"/>
</dbReference>
<sequence>MISEIFIDRPRFAAVISIVLTLAGLIALTRLPIAQFPDIVPPQVSVTASYPGAGADVVEATVAQPLESKVVGVDNMLYMKSTSGADGTYSLTVTFAVGTDPDIATVNVQNRVALAEPVLPAEVKQSGVSVQKRSSSLMQVIAIHGENDEFDNLFLSNYATINVLDTIKRVPGVGDATLFGAQDYSMRVVLDIDRLTNLGLTPTDVINALKTQNVQAAIGRIGAQPMTDDPLFQLNIQTQGRLTDPAQFEDVVLRAEPDGSFVRIRDVARVELGSVSADSTARINGKPVAMIGTYQAPGANALAATEGVQQAMNRLAAAFPEGLTYTVSYDTSDFVQASVENVEHTLLEAFALVIIVVFLFLGNWRAALIPLIAVPVALVGTFAVILAMGFSLNTVSLLALVLAIGIVVDDAIVVVENVERVMEENPGMSAAQAARLAMGEITAAIVAITLVLLSVFVPVAFIPGLSGQLFQQFAVAVSVSMVISAINALTLSPALCAILLKPHHGPKRGILGWISRGIDRTRNGYAHVAGSIARRAIIGVILLAVAIGASGWLFRIVPTGFLPSEDQGAFFAEIRLPEGASFNRTDAVVREVETMLGGIEGVANVTTVTGYSFLDGIAKSSSAFAIVTMKPFAERQDESASVNAAIGTVMAKGAAIRNAQVFAFNLPPIIGLGTGSGFEYQLLDLQGRSPAELAATAGGLMVAANQNPQLGSTFSTYSASSPQLYLNLDRDRLQALGVSVSDLFATLQGTLGSYYVNDFNLFGRSWKVTMQAAEADRDAVDDISRLHVRNAAGDMVPVASVARVDYIVGPQSIVRYNNYRSITLNGQPAPGVSSGQALAAMEQVSAATLPPGYSFEWTGTALQELEAAGQTTVILALALLFAYLFLVALYESWTIPIPVLLSVSVGVAGALVAVLVAGLSFDIYAQIGLVVLIALASKNAILIVEFAKFQREKGATIVDAAVEGARTRFRAVMMTSFAFIVGLIPLVTADGAGMLSRRAVGTGVAGGMLAASLLGIFIIPALYVVFQWLRERGHKLAGLSSHAAGEAPHAATESAESVKPATGQQAQTVGQDRNVPD</sequence>
<gene>
    <name evidence="12" type="ORF">GHK53_09175</name>
</gene>
<dbReference type="FunFam" id="3.30.70.1430:FF:000001">
    <property type="entry name" value="Efflux pump membrane transporter"/>
    <property type="match status" value="1"/>
</dbReference>
<feature type="transmembrane region" description="Helical" evidence="9">
    <location>
        <begin position="897"/>
        <end position="917"/>
    </location>
</feature>
<evidence type="ECO:0000256" key="1">
    <source>
        <dbReference type="ARBA" id="ARBA00004429"/>
    </source>
</evidence>
<keyword evidence="8 9" id="KW-0472">Membrane</keyword>
<organism evidence="12 13">
    <name type="scientific">Rhizobium meliloti</name>
    <name type="common">Ensifer meliloti</name>
    <name type="synonym">Sinorhizobium meliloti</name>
    <dbReference type="NCBI Taxonomy" id="382"/>
    <lineage>
        <taxon>Bacteria</taxon>
        <taxon>Pseudomonadati</taxon>
        <taxon>Pseudomonadota</taxon>
        <taxon>Alphaproteobacteria</taxon>
        <taxon>Hyphomicrobiales</taxon>
        <taxon>Rhizobiaceae</taxon>
        <taxon>Sinorhizobium/Ensifer group</taxon>
        <taxon>Sinorhizobium</taxon>
    </lineage>
</organism>
<dbReference type="Pfam" id="PF00873">
    <property type="entry name" value="ACR_tran"/>
    <property type="match status" value="1"/>
</dbReference>
<dbReference type="NCBIfam" id="NF000282">
    <property type="entry name" value="RND_permease_1"/>
    <property type="match status" value="1"/>
</dbReference>
<comment type="caution">
    <text evidence="12">The sequence shown here is derived from an EMBL/GenBank/DDBJ whole genome shotgun (WGS) entry which is preliminary data.</text>
</comment>
<feature type="compositionally biased region" description="Polar residues" evidence="10">
    <location>
        <begin position="1062"/>
        <end position="1071"/>
    </location>
</feature>
<feature type="region of interest" description="Disordered" evidence="10">
    <location>
        <begin position="1047"/>
        <end position="1077"/>
    </location>
</feature>
<feature type="transmembrane region" description="Helical" evidence="9">
    <location>
        <begin position="872"/>
        <end position="890"/>
    </location>
</feature>
<dbReference type="NCBIfam" id="TIGR00915">
    <property type="entry name" value="2A0602"/>
    <property type="match status" value="1"/>
</dbReference>
<dbReference type="SUPFAM" id="SSF82714">
    <property type="entry name" value="Multidrug efflux transporter AcrB TolC docking domain, DN and DC subdomains"/>
    <property type="match status" value="2"/>
</dbReference>
<dbReference type="GO" id="GO:0009636">
    <property type="term" value="P:response to toxic substance"/>
    <property type="evidence" value="ECO:0007669"/>
    <property type="project" value="UniProtKB-ARBA"/>
</dbReference>
<evidence type="ECO:0000256" key="10">
    <source>
        <dbReference type="SAM" id="MobiDB-lite"/>
    </source>
</evidence>
<feature type="transmembrane region" description="Helical" evidence="9">
    <location>
        <begin position="344"/>
        <end position="361"/>
    </location>
</feature>
<evidence type="ECO:0000259" key="11">
    <source>
        <dbReference type="PROSITE" id="PS50156"/>
    </source>
</evidence>
<feature type="transmembrane region" description="Helical" evidence="9">
    <location>
        <begin position="368"/>
        <end position="390"/>
    </location>
</feature>
<dbReference type="Gene3D" id="3.30.70.1430">
    <property type="entry name" value="Multidrug efflux transporter AcrB pore domain"/>
    <property type="match status" value="2"/>
</dbReference>
<proteinExistence type="inferred from homology"/>
<evidence type="ECO:0000256" key="5">
    <source>
        <dbReference type="ARBA" id="ARBA00022519"/>
    </source>
</evidence>
<evidence type="ECO:0000256" key="4">
    <source>
        <dbReference type="ARBA" id="ARBA00022475"/>
    </source>
</evidence>